<evidence type="ECO:0000313" key="10">
    <source>
        <dbReference type="EMBL" id="CDO55730.1"/>
    </source>
</evidence>
<dbReference type="Gene3D" id="1.20.1270.50">
    <property type="entry name" value="Glycoside hydrolase family 38, central domain"/>
    <property type="match status" value="1"/>
</dbReference>
<dbReference type="Pfam" id="PF09261">
    <property type="entry name" value="Alpha-mann_mid"/>
    <property type="match status" value="1"/>
</dbReference>
<dbReference type="Proteomes" id="UP000242525">
    <property type="component" value="Unassembled WGS sequence"/>
</dbReference>
<gene>
    <name evidence="10" type="ORF">BN980_GECA12s01522g</name>
</gene>
<evidence type="ECO:0000256" key="8">
    <source>
        <dbReference type="ARBA" id="ARBA00071615"/>
    </source>
</evidence>
<dbReference type="InterPro" id="IPR011013">
    <property type="entry name" value="Gal_mutarotase_sf_dom"/>
</dbReference>
<dbReference type="GO" id="GO:0046872">
    <property type="term" value="F:metal ion binding"/>
    <property type="evidence" value="ECO:0007669"/>
    <property type="project" value="UniProtKB-KW"/>
</dbReference>
<keyword evidence="4" id="KW-0479">Metal-binding</keyword>
<feature type="domain" description="Glycoside hydrolase family 38 central" evidence="9">
    <location>
        <begin position="548"/>
        <end position="627"/>
    </location>
</feature>
<dbReference type="InterPro" id="IPR011682">
    <property type="entry name" value="Glyco_hydro_38_C"/>
</dbReference>
<evidence type="ECO:0000256" key="2">
    <source>
        <dbReference type="ARBA" id="ARBA00009792"/>
    </source>
</evidence>
<dbReference type="FunFam" id="1.20.1270.50:FF:000004">
    <property type="entry name" value="alpha-mannosidase 2C1 isoform X1"/>
    <property type="match status" value="1"/>
</dbReference>
<dbReference type="AlphaFoldDB" id="A0A0J9XFS7"/>
<dbReference type="Pfam" id="PF17677">
    <property type="entry name" value="Glyco_hydro38C2"/>
    <property type="match status" value="1"/>
</dbReference>
<dbReference type="InterPro" id="IPR037094">
    <property type="entry name" value="Glyco_hydro_38_cen_sf"/>
</dbReference>
<dbReference type="GO" id="GO:0004559">
    <property type="term" value="F:alpha-mannosidase activity"/>
    <property type="evidence" value="ECO:0007669"/>
    <property type="project" value="UniProtKB-EC"/>
</dbReference>
<dbReference type="Gene3D" id="3.20.110.10">
    <property type="entry name" value="Glycoside hydrolase 38, N terminal domain"/>
    <property type="match status" value="1"/>
</dbReference>
<keyword evidence="11" id="KW-1185">Reference proteome</keyword>
<evidence type="ECO:0000256" key="4">
    <source>
        <dbReference type="ARBA" id="ARBA00022723"/>
    </source>
</evidence>
<dbReference type="InterPro" id="IPR028995">
    <property type="entry name" value="Glyco_hydro_57/38_cen_sf"/>
</dbReference>
<accession>A0A0J9XFS7</accession>
<sequence length="1111" mass="125809">MAHGYPQLNTHPVGKKVQSIYENRLRLFLAEGEYKNINLPNFYNYESVSNTTNVKLDVYSVPDLKRPLFKDVIPVAKWRPTEKGESFGPSWSTHWFRIQVKIPDHWNKAKEPILFKWDLGNEGLIFLENGEAVVGLSGEERREWDLPAEWRDGQWHQFYIETSCNGMFGNADPNNNIQPPDDNRYFDLVSADLVWPNVNARGLHIDFWVIADAAREFPQDSWQKHKAREVANRIIDVFDPSNADESILKGREIAKEFIGANVDSHKVYDSSLPTFVEALGNCHIDTAWLWPYAETRRKIGRSWSTQLDLLKKYPEYRFVASQAQQFKWLLEDYPDIFEKVKAAIKQGSFIPIGGSWVENDTNMPTGEAIIRQFLAGQRFFEAHLGQRSRTFWLPDTFGYSAQIPQLCRGAGMDRFLTQKLSWNNINNFPNTTFNWVALDGSQVICHMPPDDTYTALANLGDVNKSLKNHKNLDITQSGMLLFGYGDGGGGPTKEMLEKLRRCRGLSDTVGELPRVHLGNTVDKFYDDIEKKTDGGKKLVSWNGELYFEFHRGTYTTQSETKKGNRRSEIILHDLEFIATIASLNNSSYKYPKKDIDDLWEDVLLNQFHDVLPGSSIEMVYDDAKAIYLEVFKRSEKLAHDALAALNIGAIAQSSEAELISVNSMPWGRTELVEVKDPETLKGLDFAQSHKDSNLVLMTAPESGVAKPVAQASKNKVHKVTVKKIKEGVIEINNGRLIATITGSLLTGLYDSKYKREVLTGPGNKLVLFDDQPLNWQAWDTELYSLDTSKDLGGEDVEQIIIKDGPLRGEIEVTQKISEKSSITTRISLDAYVEPLDGDSSEADATFVQFSSEIHWYEDCKFLKVEFPVDVYADTASYETQFGIVKRPTHYNTSWDVAKFEVCAHKWADLSDYTYGVSLLNDCKYGHSIHGNVMRLSLIRAPKAPDAHADMGVHSFRYALMPHKGPVSHHTVRAAYNFNHPLDAFYVPRGNDGVEAATLAPEKVLHTFGLVGDEGLVLSNIKRFEDDKDVSRGDLPVRFDGQSVIIRVYDSLGGKARGFITSKRPIAKAFKTNLLEDDLEEVDVLTSDEDDIYRIPVEVRAFEVATYRLELV</sequence>
<comment type="catalytic activity">
    <reaction evidence="1">
        <text>Hydrolysis of terminal, non-reducing alpha-D-mannose residues in alpha-D-mannosides.</text>
        <dbReference type="EC" id="3.2.1.24"/>
    </reaction>
</comment>
<dbReference type="Pfam" id="PF01074">
    <property type="entry name" value="Glyco_hydro_38N"/>
    <property type="match status" value="1"/>
</dbReference>
<dbReference type="GO" id="GO:0000329">
    <property type="term" value="C:fungal-type vacuole membrane"/>
    <property type="evidence" value="ECO:0007669"/>
    <property type="project" value="TreeGrafter"/>
</dbReference>
<dbReference type="PANTHER" id="PTHR46017">
    <property type="entry name" value="ALPHA-MANNOSIDASE 2C1"/>
    <property type="match status" value="1"/>
</dbReference>
<dbReference type="Gene3D" id="2.70.98.30">
    <property type="entry name" value="Golgi alpha-mannosidase II, domain 4"/>
    <property type="match status" value="1"/>
</dbReference>
<dbReference type="GO" id="GO:0006013">
    <property type="term" value="P:mannose metabolic process"/>
    <property type="evidence" value="ECO:0007669"/>
    <property type="project" value="InterPro"/>
</dbReference>
<dbReference type="InterPro" id="IPR027291">
    <property type="entry name" value="Glyco_hydro_38_N_sf"/>
</dbReference>
<dbReference type="SUPFAM" id="SSF74650">
    <property type="entry name" value="Galactose mutarotase-like"/>
    <property type="match status" value="1"/>
</dbReference>
<dbReference type="EC" id="3.2.1.24" evidence="3"/>
<dbReference type="FunFam" id="2.70.98.30:FF:000001">
    <property type="entry name" value="alpha-mannosidase 2C1 isoform X2"/>
    <property type="match status" value="1"/>
</dbReference>
<dbReference type="OrthoDB" id="10261055at2759"/>
<evidence type="ECO:0000259" key="9">
    <source>
        <dbReference type="SMART" id="SM00872"/>
    </source>
</evidence>
<dbReference type="GO" id="GO:0030246">
    <property type="term" value="F:carbohydrate binding"/>
    <property type="evidence" value="ECO:0007669"/>
    <property type="project" value="InterPro"/>
</dbReference>
<evidence type="ECO:0000256" key="3">
    <source>
        <dbReference type="ARBA" id="ARBA00012752"/>
    </source>
</evidence>
<dbReference type="SUPFAM" id="SSF88713">
    <property type="entry name" value="Glycoside hydrolase/deacetylase"/>
    <property type="match status" value="1"/>
</dbReference>
<keyword evidence="5" id="KW-0378">Hydrolase</keyword>
<dbReference type="InterPro" id="IPR015341">
    <property type="entry name" value="Glyco_hydro_38_cen"/>
</dbReference>
<proteinExistence type="inferred from homology"/>
<dbReference type="STRING" id="1173061.A0A0J9XFS7"/>
<dbReference type="InterPro" id="IPR054723">
    <property type="entry name" value="Ams1-like_N"/>
</dbReference>
<dbReference type="InterPro" id="IPR041147">
    <property type="entry name" value="GH38_C"/>
</dbReference>
<dbReference type="InterPro" id="IPR011330">
    <property type="entry name" value="Glyco_hydro/deAcase_b/a-brl"/>
</dbReference>
<dbReference type="CDD" id="cd10812">
    <property type="entry name" value="GH38N_AMII_ScAms1_like"/>
    <property type="match status" value="1"/>
</dbReference>
<name>A0A0J9XFS7_GEOCN</name>
<reference evidence="10" key="1">
    <citation type="submission" date="2014-03" db="EMBL/GenBank/DDBJ databases">
        <authorList>
            <person name="Casaregola S."/>
        </authorList>
    </citation>
    <scope>NUCLEOTIDE SEQUENCE [LARGE SCALE GENOMIC DNA]</scope>
    <source>
        <strain evidence="10">CLIB 918</strain>
    </source>
</reference>
<evidence type="ECO:0000256" key="6">
    <source>
        <dbReference type="ARBA" id="ARBA00023295"/>
    </source>
</evidence>
<dbReference type="GO" id="GO:0009313">
    <property type="term" value="P:oligosaccharide catabolic process"/>
    <property type="evidence" value="ECO:0007669"/>
    <property type="project" value="TreeGrafter"/>
</dbReference>
<keyword evidence="6" id="KW-0326">Glycosidase</keyword>
<dbReference type="PANTHER" id="PTHR46017:SF1">
    <property type="entry name" value="ALPHA-MANNOSIDASE 2C1"/>
    <property type="match status" value="1"/>
</dbReference>
<evidence type="ECO:0000313" key="11">
    <source>
        <dbReference type="Proteomes" id="UP000242525"/>
    </source>
</evidence>
<dbReference type="Pfam" id="PF07748">
    <property type="entry name" value="Glyco_hydro_38C"/>
    <property type="match status" value="1"/>
</dbReference>
<dbReference type="FunFam" id="3.20.110.10:FF:000002">
    <property type="entry name" value="alpha-mannosidase 2C1 isoform X1"/>
    <property type="match status" value="1"/>
</dbReference>
<evidence type="ECO:0000256" key="7">
    <source>
        <dbReference type="ARBA" id="ARBA00054985"/>
    </source>
</evidence>
<dbReference type="EMBL" id="CCBN010000012">
    <property type="protein sequence ID" value="CDO55730.1"/>
    <property type="molecule type" value="Genomic_DNA"/>
</dbReference>
<comment type="function">
    <text evidence="7">Degrades free oligosaccharides in the vacuole.</text>
</comment>
<protein>
    <recommendedName>
        <fullName evidence="8">Alpha-mannosidase</fullName>
        <ecNumber evidence="3">3.2.1.24</ecNumber>
    </recommendedName>
</protein>
<dbReference type="SUPFAM" id="SSF88688">
    <property type="entry name" value="Families 57/38 glycoside transferase middle domain"/>
    <property type="match status" value="1"/>
</dbReference>
<dbReference type="SMART" id="SM00872">
    <property type="entry name" value="Alpha-mann_mid"/>
    <property type="match status" value="1"/>
</dbReference>
<organism evidence="10 11">
    <name type="scientific">Geotrichum candidum</name>
    <name type="common">Oospora lactis</name>
    <name type="synonym">Dipodascus geotrichum</name>
    <dbReference type="NCBI Taxonomy" id="1173061"/>
    <lineage>
        <taxon>Eukaryota</taxon>
        <taxon>Fungi</taxon>
        <taxon>Dikarya</taxon>
        <taxon>Ascomycota</taxon>
        <taxon>Saccharomycotina</taxon>
        <taxon>Dipodascomycetes</taxon>
        <taxon>Dipodascales</taxon>
        <taxon>Dipodascaceae</taxon>
        <taxon>Geotrichum</taxon>
    </lineage>
</organism>
<dbReference type="InterPro" id="IPR000602">
    <property type="entry name" value="Glyco_hydro_38_N"/>
</dbReference>
<evidence type="ECO:0000256" key="1">
    <source>
        <dbReference type="ARBA" id="ARBA00000365"/>
    </source>
</evidence>
<comment type="caution">
    <text evidence="10">The sequence shown here is derived from an EMBL/GenBank/DDBJ whole genome shotgun (WGS) entry which is preliminary data.</text>
</comment>
<dbReference type="Pfam" id="PF22907">
    <property type="entry name" value="Ams1-like_1st"/>
    <property type="match status" value="1"/>
</dbReference>
<comment type="similarity">
    <text evidence="2">Belongs to the glycosyl hydrolase 38 family.</text>
</comment>
<evidence type="ECO:0000256" key="5">
    <source>
        <dbReference type="ARBA" id="ARBA00022801"/>
    </source>
</evidence>